<dbReference type="GO" id="GO:0042147">
    <property type="term" value="P:retrograde transport, endosome to Golgi"/>
    <property type="evidence" value="ECO:0007669"/>
    <property type="project" value="InterPro"/>
</dbReference>
<comment type="subcellular location">
    <subcellularLocation>
        <location evidence="2">Cytoplasm</location>
    </subcellularLocation>
    <subcellularLocation>
        <location evidence="1">Membrane</location>
        <topology evidence="1">Peripheral membrane protein</topology>
        <orientation evidence="1">Cytoplasmic side</orientation>
    </subcellularLocation>
</comment>
<feature type="coiled-coil region" evidence="9">
    <location>
        <begin position="478"/>
        <end position="524"/>
    </location>
</feature>
<feature type="region of interest" description="Disordered" evidence="10">
    <location>
        <begin position="172"/>
        <end position="218"/>
    </location>
</feature>
<dbReference type="PANTHER" id="PTHR47554:SF1">
    <property type="entry name" value="SORTING NEXIN MVP1"/>
    <property type="match status" value="1"/>
</dbReference>
<proteinExistence type="inferred from homology"/>
<dbReference type="GO" id="GO:0016020">
    <property type="term" value="C:membrane"/>
    <property type="evidence" value="ECO:0007669"/>
    <property type="project" value="UniProtKB-SubCell"/>
</dbReference>
<dbReference type="Proteomes" id="UP001150538">
    <property type="component" value="Unassembled WGS sequence"/>
</dbReference>
<evidence type="ECO:0000313" key="12">
    <source>
        <dbReference type="EMBL" id="KAJ1916421.1"/>
    </source>
</evidence>
<evidence type="ECO:0000256" key="6">
    <source>
        <dbReference type="ARBA" id="ARBA00022490"/>
    </source>
</evidence>
<dbReference type="EMBL" id="JANBPU010000103">
    <property type="protein sequence ID" value="KAJ1916421.1"/>
    <property type="molecule type" value="Genomic_DNA"/>
</dbReference>
<feature type="compositionally biased region" description="Polar residues" evidence="10">
    <location>
        <begin position="14"/>
        <end position="27"/>
    </location>
</feature>
<evidence type="ECO:0000256" key="4">
    <source>
        <dbReference type="ARBA" id="ARBA00014268"/>
    </source>
</evidence>
<dbReference type="Pfam" id="PF00787">
    <property type="entry name" value="PX"/>
    <property type="match status" value="1"/>
</dbReference>
<feature type="compositionally biased region" description="Low complexity" evidence="10">
    <location>
        <begin position="206"/>
        <end position="215"/>
    </location>
</feature>
<evidence type="ECO:0000259" key="11">
    <source>
        <dbReference type="PROSITE" id="PS50195"/>
    </source>
</evidence>
<evidence type="ECO:0000256" key="3">
    <source>
        <dbReference type="ARBA" id="ARBA00010883"/>
    </source>
</evidence>
<evidence type="ECO:0000256" key="1">
    <source>
        <dbReference type="ARBA" id="ARBA00004287"/>
    </source>
</evidence>
<comment type="caution">
    <text evidence="12">The sequence shown here is derived from an EMBL/GenBank/DDBJ whole genome shotgun (WGS) entry which is preliminary data.</text>
</comment>
<dbReference type="PROSITE" id="PS50195">
    <property type="entry name" value="PX"/>
    <property type="match status" value="1"/>
</dbReference>
<feature type="domain" description="PX" evidence="11">
    <location>
        <begin position="230"/>
        <end position="332"/>
    </location>
</feature>
<gene>
    <name evidence="12" type="primary">MVP1</name>
    <name evidence="12" type="ORF">H4219_003786</name>
</gene>
<evidence type="ECO:0000256" key="7">
    <source>
        <dbReference type="ARBA" id="ARBA00022927"/>
    </source>
</evidence>
<feature type="region of interest" description="Disordered" evidence="10">
    <location>
        <begin position="125"/>
        <end position="147"/>
    </location>
</feature>
<dbReference type="GO" id="GO:0032266">
    <property type="term" value="F:phosphatidylinositol-3-phosphate binding"/>
    <property type="evidence" value="ECO:0007669"/>
    <property type="project" value="TreeGrafter"/>
</dbReference>
<dbReference type="Gene3D" id="3.30.1520.10">
    <property type="entry name" value="Phox-like domain"/>
    <property type="match status" value="1"/>
</dbReference>
<dbReference type="PANTHER" id="PTHR47554">
    <property type="entry name" value="SORTING NEXIN MVP1"/>
    <property type="match status" value="1"/>
</dbReference>
<keyword evidence="7" id="KW-0653">Protein transport</keyword>
<keyword evidence="8" id="KW-0472">Membrane</keyword>
<dbReference type="GO" id="GO:0005768">
    <property type="term" value="C:endosome"/>
    <property type="evidence" value="ECO:0007669"/>
    <property type="project" value="TreeGrafter"/>
</dbReference>
<keyword evidence="5" id="KW-0813">Transport</keyword>
<dbReference type="InterPro" id="IPR036871">
    <property type="entry name" value="PX_dom_sf"/>
</dbReference>
<feature type="compositionally biased region" description="Basic and acidic residues" evidence="10">
    <location>
        <begin position="125"/>
        <end position="140"/>
    </location>
</feature>
<keyword evidence="13" id="KW-1185">Reference proteome</keyword>
<name>A0A9W8A361_9FUNG</name>
<evidence type="ECO:0000256" key="5">
    <source>
        <dbReference type="ARBA" id="ARBA00022448"/>
    </source>
</evidence>
<accession>A0A9W8A361</accession>
<evidence type="ECO:0000256" key="10">
    <source>
        <dbReference type="SAM" id="MobiDB-lite"/>
    </source>
</evidence>
<evidence type="ECO:0000256" key="9">
    <source>
        <dbReference type="SAM" id="Coils"/>
    </source>
</evidence>
<comment type="similarity">
    <text evidence="3">Belongs to the sorting nexin family.</text>
</comment>
<feature type="compositionally biased region" description="Basic and acidic residues" evidence="10">
    <location>
        <begin position="176"/>
        <end position="187"/>
    </location>
</feature>
<sequence length="614" mass="69578">MFNDNPWGAADPTPQFTTPDLRSSFSPDVSRLSHDIPPQHYALFTEVSGGMGWVTAESIKNLLVSAGLQARQAQEILTQVGISLENPATLPKFSIAVSLGILAQNDLPPTIDTLEQYRDELPELKINENTELSDDSHNKDSDDEFGDMVHADKAPIAGAATAAVGNMSLNNINSKSKTESEPLENKRQNLSVEAPKRPQSRSAKTSMSEMSVVSEVESHEDQELDQWKLDKEVVTVKEAKEKGGVLFKHVNYDITTKIYGSHVVRRYNDFFWLSEYMCKKYPYRMLPNIPPKGFPDNRILGLNRFSNAILRTPFLRADKAVQAFFKNSEELSRIIKSSNFYPTPERPDIKTLRGQVNAERAQRVFSSLDNIAKKVNQDEATYRIQIISQEKIARYSQAIGEEMYSISNATRQHNVPREANGGPSDIPEGIKSVLSSARTKAMRVLRENVEELSMHFGNTSLLEKAKGEVIRSVTAEHLRRYHDTVVSLKNLIERLKEADKMPAIDRANDRIQNLREQLGKLQNQPDTSISSIEKINSQLKTEFQTLDGLNYELELMQLRFYQELKRYDRSLAFLGTIYSQHSEDQIKHHNLMLNAWKQALDAAKHMPTNPLDYV</sequence>
<dbReference type="SUPFAM" id="SSF64268">
    <property type="entry name" value="PX domain"/>
    <property type="match status" value="1"/>
</dbReference>
<evidence type="ECO:0000256" key="2">
    <source>
        <dbReference type="ARBA" id="ARBA00004496"/>
    </source>
</evidence>
<dbReference type="OrthoDB" id="10064318at2759"/>
<dbReference type="InterPro" id="IPR001683">
    <property type="entry name" value="PX_dom"/>
</dbReference>
<keyword evidence="9" id="KW-0175">Coiled coil</keyword>
<dbReference type="GO" id="GO:0005829">
    <property type="term" value="C:cytosol"/>
    <property type="evidence" value="ECO:0007669"/>
    <property type="project" value="GOC"/>
</dbReference>
<dbReference type="Pfam" id="PF19566">
    <property type="entry name" value="Snx8_BAR_dom"/>
    <property type="match status" value="1"/>
</dbReference>
<keyword evidence="6" id="KW-0963">Cytoplasm</keyword>
<organism evidence="12 13">
    <name type="scientific">Mycoemilia scoparia</name>
    <dbReference type="NCBI Taxonomy" id="417184"/>
    <lineage>
        <taxon>Eukaryota</taxon>
        <taxon>Fungi</taxon>
        <taxon>Fungi incertae sedis</taxon>
        <taxon>Zoopagomycota</taxon>
        <taxon>Kickxellomycotina</taxon>
        <taxon>Kickxellomycetes</taxon>
        <taxon>Kickxellales</taxon>
        <taxon>Kickxellaceae</taxon>
        <taxon>Mycoemilia</taxon>
    </lineage>
</organism>
<dbReference type="SMART" id="SM00312">
    <property type="entry name" value="PX"/>
    <property type="match status" value="1"/>
</dbReference>
<reference evidence="12" key="1">
    <citation type="submission" date="2022-07" db="EMBL/GenBank/DDBJ databases">
        <title>Phylogenomic reconstructions and comparative analyses of Kickxellomycotina fungi.</title>
        <authorList>
            <person name="Reynolds N.K."/>
            <person name="Stajich J.E."/>
            <person name="Barry K."/>
            <person name="Grigoriev I.V."/>
            <person name="Crous P."/>
            <person name="Smith M.E."/>
        </authorList>
    </citation>
    <scope>NUCLEOTIDE SEQUENCE</scope>
    <source>
        <strain evidence="12">NBRC 100468</strain>
    </source>
</reference>
<dbReference type="InterPro" id="IPR045734">
    <property type="entry name" value="Snx8_BAR_dom"/>
</dbReference>
<protein>
    <recommendedName>
        <fullName evidence="4">Sorting nexin MVP1</fullName>
    </recommendedName>
</protein>
<dbReference type="AlphaFoldDB" id="A0A9W8A361"/>
<evidence type="ECO:0000313" key="13">
    <source>
        <dbReference type="Proteomes" id="UP001150538"/>
    </source>
</evidence>
<dbReference type="GO" id="GO:0006623">
    <property type="term" value="P:protein targeting to vacuole"/>
    <property type="evidence" value="ECO:0007669"/>
    <property type="project" value="TreeGrafter"/>
</dbReference>
<feature type="region of interest" description="Disordered" evidence="10">
    <location>
        <begin position="1"/>
        <end position="30"/>
    </location>
</feature>
<evidence type="ECO:0000256" key="8">
    <source>
        <dbReference type="ARBA" id="ARBA00023136"/>
    </source>
</evidence>
<dbReference type="InterPro" id="IPR028662">
    <property type="entry name" value="SNX8/Mvp1"/>
</dbReference>